<dbReference type="InterPro" id="IPR013848">
    <property type="entry name" value="Methylthiotransferase_N"/>
</dbReference>
<keyword evidence="7" id="KW-0411">Iron-sulfur</keyword>
<dbReference type="NCBIfam" id="TIGR00089">
    <property type="entry name" value="MiaB/RimO family radical SAM methylthiotransferase"/>
    <property type="match status" value="1"/>
</dbReference>
<dbReference type="GO" id="GO:0051539">
    <property type="term" value="F:4 iron, 4 sulfur cluster binding"/>
    <property type="evidence" value="ECO:0007669"/>
    <property type="project" value="UniProtKB-KW"/>
</dbReference>
<dbReference type="InterPro" id="IPR023404">
    <property type="entry name" value="rSAM_horseshoe"/>
</dbReference>
<evidence type="ECO:0000256" key="2">
    <source>
        <dbReference type="ARBA" id="ARBA00022485"/>
    </source>
</evidence>
<evidence type="ECO:0000256" key="6">
    <source>
        <dbReference type="ARBA" id="ARBA00023004"/>
    </source>
</evidence>
<evidence type="ECO:0000313" key="10">
    <source>
        <dbReference type="EMBL" id="OGC16812.1"/>
    </source>
</evidence>
<dbReference type="PROSITE" id="PS01278">
    <property type="entry name" value="MTTASE_RADICAL"/>
    <property type="match status" value="1"/>
</dbReference>
<dbReference type="Proteomes" id="UP000177905">
    <property type="component" value="Unassembled WGS sequence"/>
</dbReference>
<feature type="domain" description="MTTase N-terminal" evidence="8">
    <location>
        <begin position="5"/>
        <end position="126"/>
    </location>
</feature>
<keyword evidence="2" id="KW-0004">4Fe-4S</keyword>
<keyword evidence="3" id="KW-0808">Transferase</keyword>
<evidence type="ECO:0000256" key="7">
    <source>
        <dbReference type="ARBA" id="ARBA00023014"/>
    </source>
</evidence>
<proteinExistence type="predicted"/>
<sequence length="395" mass="45074">MNSNKKIVTYTLGCRANQYQGAILTEAVEDQIVEAHNSEPLRFTKFGQPADIYIINTCTVTSDSDKKSRQAIRRAIKLAKKVIVSGCFARLNKESLQKEFPTVEFIDPDFKPTTKRDANRIRSFLMIEDGCENFCSYCIVPYARGKIKTKPVQDVLNEARELVETGAREIILTGINLGEYGEKHLISIIDKLSEIKNLLRIRLSSIEPMYVTNALLKTISSNPKACHQLHIPLQSGDDQILKAMNRKYKVKNFSDLIEKIYKIIPNCGVSTDVITGFPGETDQNFKNTYNFCKEFSFSRIHIFPYSRREGTKAAKMQDQLPIKTIKERVGQLNKLRAELMKKFAGNYFGKEVEVLVEQKGKGLTSNFIRTKFNGTKDIVGQLYRFILREENLILD</sequence>
<dbReference type="SFLD" id="SFLDS00029">
    <property type="entry name" value="Radical_SAM"/>
    <property type="match status" value="1"/>
</dbReference>
<protein>
    <submittedName>
        <fullName evidence="10">Uncharacterized protein</fullName>
    </submittedName>
</protein>
<dbReference type="InterPro" id="IPR006638">
    <property type="entry name" value="Elp3/MiaA/NifB-like_rSAM"/>
</dbReference>
<evidence type="ECO:0000259" key="9">
    <source>
        <dbReference type="PROSITE" id="PS51918"/>
    </source>
</evidence>
<evidence type="ECO:0000259" key="8">
    <source>
        <dbReference type="PROSITE" id="PS51449"/>
    </source>
</evidence>
<dbReference type="GO" id="GO:0035598">
    <property type="term" value="F:tRNA (N(6)-L-threonylcarbamoyladenosine(37)-C(2))-methylthiotransferase activity"/>
    <property type="evidence" value="ECO:0007669"/>
    <property type="project" value="TreeGrafter"/>
</dbReference>
<dbReference type="Pfam" id="PF00919">
    <property type="entry name" value="UPF0004"/>
    <property type="match status" value="1"/>
</dbReference>
<keyword evidence="6" id="KW-0408">Iron</keyword>
<evidence type="ECO:0000256" key="5">
    <source>
        <dbReference type="ARBA" id="ARBA00022723"/>
    </source>
</evidence>
<dbReference type="SMART" id="SM00729">
    <property type="entry name" value="Elp3"/>
    <property type="match status" value="1"/>
</dbReference>
<dbReference type="GO" id="GO:0046872">
    <property type="term" value="F:metal ion binding"/>
    <property type="evidence" value="ECO:0007669"/>
    <property type="project" value="UniProtKB-KW"/>
</dbReference>
<dbReference type="InterPro" id="IPR038135">
    <property type="entry name" value="Methylthiotransferase_N_sf"/>
</dbReference>
<dbReference type="Gene3D" id="3.80.30.20">
    <property type="entry name" value="tm_1862 like domain"/>
    <property type="match status" value="1"/>
</dbReference>
<keyword evidence="5" id="KW-0479">Metal-binding</keyword>
<dbReference type="PANTHER" id="PTHR11918:SF45">
    <property type="entry name" value="THREONYLCARBAMOYLADENOSINE TRNA METHYLTHIOTRANSFERASE"/>
    <property type="match status" value="1"/>
</dbReference>
<evidence type="ECO:0000256" key="4">
    <source>
        <dbReference type="ARBA" id="ARBA00022691"/>
    </source>
</evidence>
<dbReference type="PANTHER" id="PTHR11918">
    <property type="entry name" value="RADICAL SAM PROTEINS"/>
    <property type="match status" value="1"/>
</dbReference>
<name>A0A1F4S8S0_UNCSA</name>
<comment type="cofactor">
    <cofactor evidence="1">
        <name>[4Fe-4S] cluster</name>
        <dbReference type="ChEBI" id="CHEBI:49883"/>
    </cofactor>
</comment>
<accession>A0A1F4S8S0</accession>
<dbReference type="Pfam" id="PF04055">
    <property type="entry name" value="Radical_SAM"/>
    <property type="match status" value="1"/>
</dbReference>
<keyword evidence="4" id="KW-0949">S-adenosyl-L-methionine</keyword>
<evidence type="ECO:0000256" key="1">
    <source>
        <dbReference type="ARBA" id="ARBA00001966"/>
    </source>
</evidence>
<evidence type="ECO:0000256" key="3">
    <source>
        <dbReference type="ARBA" id="ARBA00022679"/>
    </source>
</evidence>
<organism evidence="10 11">
    <name type="scientific">candidate division WOR-1 bacterium RIFOXYB2_FULL_36_35</name>
    <dbReference type="NCBI Taxonomy" id="1802578"/>
    <lineage>
        <taxon>Bacteria</taxon>
        <taxon>Bacillati</taxon>
        <taxon>Saganbacteria</taxon>
    </lineage>
</organism>
<dbReference type="PROSITE" id="PS51918">
    <property type="entry name" value="RADICAL_SAM"/>
    <property type="match status" value="1"/>
</dbReference>
<dbReference type="InterPro" id="IPR005839">
    <property type="entry name" value="Methylthiotransferase"/>
</dbReference>
<dbReference type="SUPFAM" id="SSF102114">
    <property type="entry name" value="Radical SAM enzymes"/>
    <property type="match status" value="1"/>
</dbReference>
<feature type="domain" description="Radical SAM core" evidence="9">
    <location>
        <begin position="117"/>
        <end position="342"/>
    </location>
</feature>
<dbReference type="PROSITE" id="PS51449">
    <property type="entry name" value="MTTASE_N"/>
    <property type="match status" value="1"/>
</dbReference>
<comment type="caution">
    <text evidence="10">The sequence shown here is derived from an EMBL/GenBank/DDBJ whole genome shotgun (WGS) entry which is preliminary data.</text>
</comment>
<dbReference type="Gene3D" id="3.40.50.12160">
    <property type="entry name" value="Methylthiotransferase, N-terminal domain"/>
    <property type="match status" value="1"/>
</dbReference>
<reference evidence="10 11" key="1">
    <citation type="journal article" date="2016" name="Nat. Commun.">
        <title>Thousands of microbial genomes shed light on interconnected biogeochemical processes in an aquifer system.</title>
        <authorList>
            <person name="Anantharaman K."/>
            <person name="Brown C.T."/>
            <person name="Hug L.A."/>
            <person name="Sharon I."/>
            <person name="Castelle C.J."/>
            <person name="Probst A.J."/>
            <person name="Thomas B.C."/>
            <person name="Singh A."/>
            <person name="Wilkins M.J."/>
            <person name="Karaoz U."/>
            <person name="Brodie E.L."/>
            <person name="Williams K.H."/>
            <person name="Hubbard S.S."/>
            <person name="Banfield J.F."/>
        </authorList>
    </citation>
    <scope>NUCLEOTIDE SEQUENCE [LARGE SCALE GENOMIC DNA]</scope>
</reference>
<dbReference type="EMBL" id="MEUA01000002">
    <property type="protein sequence ID" value="OGC16812.1"/>
    <property type="molecule type" value="Genomic_DNA"/>
</dbReference>
<dbReference type="CDD" id="cd01335">
    <property type="entry name" value="Radical_SAM"/>
    <property type="match status" value="1"/>
</dbReference>
<dbReference type="SFLD" id="SFLDG01082">
    <property type="entry name" value="B12-binding_domain_containing"/>
    <property type="match status" value="1"/>
</dbReference>
<dbReference type="AlphaFoldDB" id="A0A1F4S8S0"/>
<dbReference type="InterPro" id="IPR007197">
    <property type="entry name" value="rSAM"/>
</dbReference>
<evidence type="ECO:0000313" key="11">
    <source>
        <dbReference type="Proteomes" id="UP000177905"/>
    </source>
</evidence>
<dbReference type="InterPro" id="IPR058240">
    <property type="entry name" value="rSAM_sf"/>
</dbReference>
<dbReference type="FunFam" id="3.80.30.20:FF:000001">
    <property type="entry name" value="tRNA-2-methylthio-N(6)-dimethylallyladenosine synthase 2"/>
    <property type="match status" value="1"/>
</dbReference>
<dbReference type="InterPro" id="IPR020612">
    <property type="entry name" value="Methylthiotransferase_CS"/>
</dbReference>
<gene>
    <name evidence="10" type="ORF">A2290_08005</name>
</gene>